<protein>
    <recommendedName>
        <fullName evidence="1">N-acetyltransferase domain-containing protein</fullName>
    </recommendedName>
</protein>
<evidence type="ECO:0000313" key="2">
    <source>
        <dbReference type="EMBL" id="CAF1265389.1"/>
    </source>
</evidence>
<dbReference type="InterPro" id="IPR039840">
    <property type="entry name" value="NAA80"/>
</dbReference>
<dbReference type="Proteomes" id="UP000663832">
    <property type="component" value="Unassembled WGS sequence"/>
</dbReference>
<name>A0A815B3I1_9BILA</name>
<dbReference type="GO" id="GO:0005737">
    <property type="term" value="C:cytoplasm"/>
    <property type="evidence" value="ECO:0007669"/>
    <property type="project" value="TreeGrafter"/>
</dbReference>
<organism evidence="2 5">
    <name type="scientific">Adineta steineri</name>
    <dbReference type="NCBI Taxonomy" id="433720"/>
    <lineage>
        <taxon>Eukaryota</taxon>
        <taxon>Metazoa</taxon>
        <taxon>Spiralia</taxon>
        <taxon>Gnathifera</taxon>
        <taxon>Rotifera</taxon>
        <taxon>Eurotatoria</taxon>
        <taxon>Bdelloidea</taxon>
        <taxon>Adinetida</taxon>
        <taxon>Adinetidae</taxon>
        <taxon>Adineta</taxon>
    </lineage>
</organism>
<dbReference type="Pfam" id="PF00583">
    <property type="entry name" value="Acetyltransf_1"/>
    <property type="match status" value="1"/>
</dbReference>
<evidence type="ECO:0000313" key="3">
    <source>
        <dbReference type="EMBL" id="CAF1553541.1"/>
    </source>
</evidence>
<feature type="domain" description="N-acetyltransferase" evidence="1">
    <location>
        <begin position="19"/>
        <end position="179"/>
    </location>
</feature>
<dbReference type="AlphaFoldDB" id="A0A815B3I1"/>
<dbReference type="InterPro" id="IPR000182">
    <property type="entry name" value="GNAT_dom"/>
</dbReference>
<reference evidence="2" key="1">
    <citation type="submission" date="2021-02" db="EMBL/GenBank/DDBJ databases">
        <authorList>
            <person name="Nowell W R."/>
        </authorList>
    </citation>
    <scope>NUCLEOTIDE SEQUENCE</scope>
</reference>
<dbReference type="Proteomes" id="UP000663877">
    <property type="component" value="Unassembled WGS sequence"/>
</dbReference>
<dbReference type="Gene3D" id="3.40.630.30">
    <property type="match status" value="1"/>
</dbReference>
<dbReference type="EMBL" id="CAJNOI010000390">
    <property type="protein sequence ID" value="CAF1265389.1"/>
    <property type="molecule type" value="Genomic_DNA"/>
</dbReference>
<gene>
    <name evidence="2" type="ORF">BJG266_LOCUS30357</name>
    <name evidence="3" type="ORF">QVE165_LOCUS47289</name>
</gene>
<dbReference type="EMBL" id="CAJNOM010000738">
    <property type="protein sequence ID" value="CAF1553541.1"/>
    <property type="molecule type" value="Genomic_DNA"/>
</dbReference>
<dbReference type="PANTHER" id="PTHR13538">
    <property type="entry name" value="N-ACETYLTRANSFERASE 6"/>
    <property type="match status" value="1"/>
</dbReference>
<keyword evidence="4" id="KW-1185">Reference proteome</keyword>
<proteinExistence type="predicted"/>
<dbReference type="PROSITE" id="PS51186">
    <property type="entry name" value="GNAT"/>
    <property type="match status" value="1"/>
</dbReference>
<evidence type="ECO:0000313" key="4">
    <source>
        <dbReference type="Proteomes" id="UP000663832"/>
    </source>
</evidence>
<sequence>MNNQEKLSDNDLFLSKYSIYFLHEKPEYIEEMGNIFYNEWKDVYIAFGLNTLNDVIQDMKEKHACNHNKLPMLMIALDNNNQNLVATISLEICDVTSDNPYYNTTPWLACVYTKDEYRGEGIATYMINRMLQFAQQLNYTYIWLWTEHSRSLYERIGFHFVEKIQHLRKDVDIMRIDFNITNY</sequence>
<dbReference type="PANTHER" id="PTHR13538:SF4">
    <property type="entry name" value="N-ALPHA-ACETYLTRANSFERASE 80"/>
    <property type="match status" value="1"/>
</dbReference>
<dbReference type="CDD" id="cd04301">
    <property type="entry name" value="NAT_SF"/>
    <property type="match status" value="1"/>
</dbReference>
<evidence type="ECO:0000313" key="5">
    <source>
        <dbReference type="Proteomes" id="UP000663877"/>
    </source>
</evidence>
<dbReference type="GO" id="GO:0008080">
    <property type="term" value="F:N-acetyltransferase activity"/>
    <property type="evidence" value="ECO:0007669"/>
    <property type="project" value="InterPro"/>
</dbReference>
<evidence type="ECO:0000259" key="1">
    <source>
        <dbReference type="PROSITE" id="PS51186"/>
    </source>
</evidence>
<comment type="caution">
    <text evidence="2">The sequence shown here is derived from an EMBL/GenBank/DDBJ whole genome shotgun (WGS) entry which is preliminary data.</text>
</comment>
<dbReference type="OrthoDB" id="4080456at2759"/>
<accession>A0A815B3I1</accession>
<dbReference type="SUPFAM" id="SSF55729">
    <property type="entry name" value="Acyl-CoA N-acyltransferases (Nat)"/>
    <property type="match status" value="1"/>
</dbReference>
<dbReference type="GO" id="GO:1905502">
    <property type="term" value="F:acetyl-CoA binding"/>
    <property type="evidence" value="ECO:0007669"/>
    <property type="project" value="TreeGrafter"/>
</dbReference>
<dbReference type="InterPro" id="IPR016181">
    <property type="entry name" value="Acyl_CoA_acyltransferase"/>
</dbReference>